<evidence type="ECO:0000259" key="1">
    <source>
        <dbReference type="Pfam" id="PF07110"/>
    </source>
</evidence>
<dbReference type="PANTHER" id="PTHR40260">
    <property type="entry name" value="BLR8190 PROTEIN"/>
    <property type="match status" value="1"/>
</dbReference>
<dbReference type="NCBIfam" id="TIGR02118">
    <property type="entry name" value="EthD family reductase"/>
    <property type="match status" value="1"/>
</dbReference>
<gene>
    <name evidence="2" type="ORF">P5F74_10325</name>
</gene>
<comment type="caution">
    <text evidence="2">The sequence shown here is derived from an EMBL/GenBank/DDBJ whole genome shotgun (WGS) entry which is preliminary data.</text>
</comment>
<keyword evidence="3" id="KW-1185">Reference proteome</keyword>
<proteinExistence type="predicted"/>
<protein>
    <submittedName>
        <fullName evidence="2">EthD family reductase</fullName>
    </submittedName>
</protein>
<sequence length="100" mass="11197">MAKLVALYKQPEDKRAFDDHYFNVHAPLTEKIPGLTEMKVTTFTGTPMGKESPYYLMCEMTYNSMDDLKKGMGSDEGKASGKDLMSFAGNLVTLMISEEQ</sequence>
<feature type="domain" description="EthD" evidence="1">
    <location>
        <begin position="9"/>
        <end position="88"/>
    </location>
</feature>
<dbReference type="InterPro" id="IPR011008">
    <property type="entry name" value="Dimeric_a/b-barrel"/>
</dbReference>
<reference evidence="2 3" key="1">
    <citation type="submission" date="2023-03" db="EMBL/GenBank/DDBJ databases">
        <title>Bacillus Genome Sequencing.</title>
        <authorList>
            <person name="Dunlap C."/>
        </authorList>
    </citation>
    <scope>NUCLEOTIDE SEQUENCE [LARGE SCALE GENOMIC DNA]</scope>
    <source>
        <strain evidence="2 3">B-4107</strain>
    </source>
</reference>
<dbReference type="RefSeq" id="WP_035393030.1">
    <property type="nucleotide sequence ID" value="NZ_CP042163.1"/>
</dbReference>
<evidence type="ECO:0000313" key="3">
    <source>
        <dbReference type="Proteomes" id="UP001341820"/>
    </source>
</evidence>
<evidence type="ECO:0000313" key="2">
    <source>
        <dbReference type="EMBL" id="MED4128528.1"/>
    </source>
</evidence>
<dbReference type="SUPFAM" id="SSF54909">
    <property type="entry name" value="Dimeric alpha+beta barrel"/>
    <property type="match status" value="1"/>
</dbReference>
<dbReference type="Proteomes" id="UP001341820">
    <property type="component" value="Unassembled WGS sequence"/>
</dbReference>
<accession>A0ABU6NM65</accession>
<dbReference type="PANTHER" id="PTHR40260:SF2">
    <property type="entry name" value="BLR8190 PROTEIN"/>
    <property type="match status" value="1"/>
</dbReference>
<dbReference type="InterPro" id="IPR009799">
    <property type="entry name" value="EthD_dom"/>
</dbReference>
<dbReference type="Gene3D" id="3.30.70.100">
    <property type="match status" value="1"/>
</dbReference>
<dbReference type="Pfam" id="PF07110">
    <property type="entry name" value="EthD"/>
    <property type="match status" value="1"/>
</dbReference>
<dbReference type="EMBL" id="JAROAS010000020">
    <property type="protein sequence ID" value="MED4128528.1"/>
    <property type="molecule type" value="Genomic_DNA"/>
</dbReference>
<name>A0ABU6NM65_9BACI</name>
<organism evidence="2 3">
    <name type="scientific">Shouchella miscanthi</name>
    <dbReference type="NCBI Taxonomy" id="2598861"/>
    <lineage>
        <taxon>Bacteria</taxon>
        <taxon>Bacillati</taxon>
        <taxon>Bacillota</taxon>
        <taxon>Bacilli</taxon>
        <taxon>Bacillales</taxon>
        <taxon>Bacillaceae</taxon>
        <taxon>Shouchella</taxon>
    </lineage>
</organism>